<protein>
    <recommendedName>
        <fullName evidence="2">Adenosylhomocysteinase</fullName>
    </recommendedName>
</protein>
<sequence length="52" mass="5751">MANDIKDAGLAQKGNSRIQWADSMMPVLGLIRNRFTEEQPLKGIKIAACLHV</sequence>
<comment type="caution">
    <text evidence="1">The sequence shown here is derived from an EMBL/GenBank/DDBJ whole genome shotgun (WGS) entry which is preliminary data.</text>
</comment>
<reference evidence="1" key="1">
    <citation type="journal article" date="2014" name="Front. Microbiol.">
        <title>High frequency of phylogenetically diverse reductive dehalogenase-homologous genes in deep subseafloor sedimentary metagenomes.</title>
        <authorList>
            <person name="Kawai M."/>
            <person name="Futagami T."/>
            <person name="Toyoda A."/>
            <person name="Takaki Y."/>
            <person name="Nishi S."/>
            <person name="Hori S."/>
            <person name="Arai W."/>
            <person name="Tsubouchi T."/>
            <person name="Morono Y."/>
            <person name="Uchiyama I."/>
            <person name="Ito T."/>
            <person name="Fujiyama A."/>
            <person name="Inagaki F."/>
            <person name="Takami H."/>
        </authorList>
    </citation>
    <scope>NUCLEOTIDE SEQUENCE</scope>
    <source>
        <strain evidence="1">Expedition CK06-06</strain>
    </source>
</reference>
<gene>
    <name evidence="1" type="ORF">S06H3_33344</name>
</gene>
<evidence type="ECO:0008006" key="2">
    <source>
        <dbReference type="Google" id="ProtNLM"/>
    </source>
</evidence>
<proteinExistence type="predicted"/>
<evidence type="ECO:0000313" key="1">
    <source>
        <dbReference type="EMBL" id="GAI21159.1"/>
    </source>
</evidence>
<organism evidence="1">
    <name type="scientific">marine sediment metagenome</name>
    <dbReference type="NCBI Taxonomy" id="412755"/>
    <lineage>
        <taxon>unclassified sequences</taxon>
        <taxon>metagenomes</taxon>
        <taxon>ecological metagenomes</taxon>
    </lineage>
</organism>
<dbReference type="AlphaFoldDB" id="X1NR67"/>
<dbReference type="Pfam" id="PF05221">
    <property type="entry name" value="AdoHcyase"/>
    <property type="match status" value="1"/>
</dbReference>
<dbReference type="SUPFAM" id="SSF52283">
    <property type="entry name" value="Formate/glycerate dehydrogenase catalytic domain-like"/>
    <property type="match status" value="1"/>
</dbReference>
<dbReference type="EMBL" id="BARV01019893">
    <property type="protein sequence ID" value="GAI21159.1"/>
    <property type="molecule type" value="Genomic_DNA"/>
</dbReference>
<name>X1NR67_9ZZZZ</name>
<accession>X1NR67</accession>
<dbReference type="InterPro" id="IPR042172">
    <property type="entry name" value="Adenosylhomocyst_ase-like_sf"/>
</dbReference>
<dbReference type="Gene3D" id="3.40.50.1480">
    <property type="entry name" value="Adenosylhomocysteinase-like"/>
    <property type="match status" value="1"/>
</dbReference>
<dbReference type="InterPro" id="IPR000043">
    <property type="entry name" value="Adenosylhomocysteinase-like"/>
</dbReference>
<feature type="non-terminal residue" evidence="1">
    <location>
        <position position="52"/>
    </location>
</feature>